<evidence type="ECO:0000256" key="11">
    <source>
        <dbReference type="ARBA" id="ARBA00023157"/>
    </source>
</evidence>
<evidence type="ECO:0000259" key="20">
    <source>
        <dbReference type="PROSITE" id="PS50835"/>
    </source>
</evidence>
<dbReference type="GO" id="GO:0050859">
    <property type="term" value="P:negative regulation of B cell receptor signaling pathway"/>
    <property type="evidence" value="ECO:0007669"/>
    <property type="project" value="Ensembl"/>
</dbReference>
<dbReference type="AlphaFoldDB" id="A0A2K5QR33"/>
<dbReference type="GO" id="GO:0032809">
    <property type="term" value="C:neuronal cell body membrane"/>
    <property type="evidence" value="ECO:0007669"/>
    <property type="project" value="Ensembl"/>
</dbReference>
<evidence type="ECO:0000256" key="8">
    <source>
        <dbReference type="ARBA" id="ARBA00022889"/>
    </source>
</evidence>
<dbReference type="GO" id="GO:0033691">
    <property type="term" value="F:sialic acid binding"/>
    <property type="evidence" value="ECO:0007669"/>
    <property type="project" value="Ensembl"/>
</dbReference>
<evidence type="ECO:0000256" key="4">
    <source>
        <dbReference type="ARBA" id="ARBA00022692"/>
    </source>
</evidence>
<dbReference type="FunFam" id="2.60.40.10:FF:002011">
    <property type="entry name" value="B-cell receptor CD22"/>
    <property type="match status" value="1"/>
</dbReference>
<keyword evidence="8" id="KW-0130">Cell adhesion</keyword>
<dbReference type="GO" id="GO:0055037">
    <property type="term" value="C:recycling endosome"/>
    <property type="evidence" value="ECO:0007669"/>
    <property type="project" value="Ensembl"/>
</dbReference>
<dbReference type="GO" id="GO:0002638">
    <property type="term" value="P:negative regulation of immunoglobulin production"/>
    <property type="evidence" value="ECO:0007669"/>
    <property type="project" value="Ensembl"/>
</dbReference>
<dbReference type="GO" id="GO:0005769">
    <property type="term" value="C:early endosome"/>
    <property type="evidence" value="ECO:0007669"/>
    <property type="project" value="Ensembl"/>
</dbReference>
<dbReference type="SUPFAM" id="SSF48726">
    <property type="entry name" value="Immunoglobulin"/>
    <property type="match status" value="7"/>
</dbReference>
<keyword evidence="2" id="KW-1003">Cell membrane</keyword>
<comment type="subcellular location">
    <subcellularLocation>
        <location evidence="1">Cell membrane</location>
        <topology evidence="1">Single-pass type I membrane protein</topology>
    </subcellularLocation>
</comment>
<feature type="domain" description="Ig-like" evidence="20">
    <location>
        <begin position="338"/>
        <end position="422"/>
    </location>
</feature>
<keyword evidence="12" id="KW-0325">Glycoprotein</keyword>
<keyword evidence="11" id="KW-1015">Disulfide bond</keyword>
<evidence type="ECO:0000256" key="19">
    <source>
        <dbReference type="SAM" id="Phobius"/>
    </source>
</evidence>
<dbReference type="GO" id="GO:0030246">
    <property type="term" value="F:carbohydrate binding"/>
    <property type="evidence" value="ECO:0007669"/>
    <property type="project" value="UniProtKB-KW"/>
</dbReference>
<evidence type="ECO:0000313" key="22">
    <source>
        <dbReference type="Proteomes" id="UP000233040"/>
    </source>
</evidence>
<evidence type="ECO:0000256" key="10">
    <source>
        <dbReference type="ARBA" id="ARBA00023136"/>
    </source>
</evidence>
<keyword evidence="13" id="KW-0393">Immunoglobulin domain</keyword>
<dbReference type="PANTHER" id="PTHR46958">
    <property type="entry name" value="B-CELL RECEPTOR CD22"/>
    <property type="match status" value="1"/>
</dbReference>
<evidence type="ECO:0000256" key="16">
    <source>
        <dbReference type="ARBA" id="ARBA00041781"/>
    </source>
</evidence>
<dbReference type="InterPro" id="IPR056386">
    <property type="entry name" value="Ig_CD22"/>
</dbReference>
<evidence type="ECO:0000256" key="2">
    <source>
        <dbReference type="ARBA" id="ARBA00022475"/>
    </source>
</evidence>
<evidence type="ECO:0000256" key="1">
    <source>
        <dbReference type="ARBA" id="ARBA00004251"/>
    </source>
</evidence>
<evidence type="ECO:0000256" key="12">
    <source>
        <dbReference type="ARBA" id="ARBA00023180"/>
    </source>
</evidence>
<feature type="transmembrane region" description="Helical" evidence="19">
    <location>
        <begin position="784"/>
        <end position="804"/>
    </location>
</feature>
<dbReference type="SMART" id="SM00409">
    <property type="entry name" value="IG"/>
    <property type="match status" value="7"/>
</dbReference>
<gene>
    <name evidence="21" type="primary">CD22</name>
</gene>
<evidence type="ECO:0000256" key="6">
    <source>
        <dbReference type="ARBA" id="ARBA00022734"/>
    </source>
</evidence>
<comment type="function">
    <text evidence="17">Most highly expressed siglec (sialic acid-binding immunoglobulin-like lectin) on B-cells that plays a role in various aspects of B-cell biology including differentiation, antigen presentation, and trafficking to bone marrow. Binds to alpha 2,6-linked sialic acid residues of surface molecules such as CD22 itself, CD45 and IgM in a cis configuration. Can also bind to ligands on other cells as an adhesion molecule in a trans configuration. Acts as an inhibitory coreceptor on the surface of B-cells and inhibits B-cell receptor induced signaling, characterized by inhibition of the calcium mobilization and cellular activation. Mechanistically, the immunoreceptor tyrosine-based inhibitory motif domain is phosphorylated by the Src kinase LYN, which in turn leads to the recruitment of the protein tyrosine phosphatase 1/PTPN6, leading to the negative regulation of BCR signaling. If this negative signaling from is of sufficient strength, apoptosis of the B-cell can be induced.</text>
</comment>
<dbReference type="STRING" id="9516.ENSCCAP00000018354"/>
<dbReference type="Pfam" id="PF08205">
    <property type="entry name" value="C2-set_2"/>
    <property type="match status" value="1"/>
</dbReference>
<evidence type="ECO:0000256" key="3">
    <source>
        <dbReference type="ARBA" id="ARBA00022553"/>
    </source>
</evidence>
<keyword evidence="22" id="KW-1185">Reference proteome</keyword>
<dbReference type="InterPro" id="IPR036179">
    <property type="entry name" value="Ig-like_dom_sf"/>
</dbReference>
<evidence type="ECO:0000256" key="13">
    <source>
        <dbReference type="ARBA" id="ARBA00023319"/>
    </source>
</evidence>
<evidence type="ECO:0000256" key="17">
    <source>
        <dbReference type="ARBA" id="ARBA00045430"/>
    </source>
</evidence>
<dbReference type="InterPro" id="IPR003599">
    <property type="entry name" value="Ig_sub"/>
</dbReference>
<organism evidence="21 22">
    <name type="scientific">Cebus imitator</name>
    <name type="common">Panamanian white-faced capuchin</name>
    <name type="synonym">Cebus capucinus imitator</name>
    <dbReference type="NCBI Taxonomy" id="2715852"/>
    <lineage>
        <taxon>Eukaryota</taxon>
        <taxon>Metazoa</taxon>
        <taxon>Chordata</taxon>
        <taxon>Craniata</taxon>
        <taxon>Vertebrata</taxon>
        <taxon>Euteleostomi</taxon>
        <taxon>Mammalia</taxon>
        <taxon>Eutheria</taxon>
        <taxon>Euarchontoglires</taxon>
        <taxon>Primates</taxon>
        <taxon>Haplorrhini</taxon>
        <taxon>Platyrrhini</taxon>
        <taxon>Cebidae</taxon>
        <taxon>Cebinae</taxon>
        <taxon>Cebus</taxon>
    </lineage>
</organism>
<dbReference type="GO" id="GO:0042609">
    <property type="term" value="F:CD4 receptor binding"/>
    <property type="evidence" value="ECO:0007669"/>
    <property type="project" value="Ensembl"/>
</dbReference>
<reference evidence="21" key="2">
    <citation type="submission" date="2025-09" db="UniProtKB">
        <authorList>
            <consortium name="Ensembl"/>
        </authorList>
    </citation>
    <scope>IDENTIFICATION</scope>
</reference>
<comment type="similarity">
    <text evidence="14">Belongs to the immunoglobulin superfamily. SIGLEC (sialic acid binding Ig-like lectin) family.</text>
</comment>
<dbReference type="GO" id="GO:0030100">
    <property type="term" value="P:regulation of endocytosis"/>
    <property type="evidence" value="ECO:0007669"/>
    <property type="project" value="Ensembl"/>
</dbReference>
<reference evidence="21" key="1">
    <citation type="submission" date="2025-08" db="UniProtKB">
        <authorList>
            <consortium name="Ensembl"/>
        </authorList>
    </citation>
    <scope>IDENTIFICATION</scope>
</reference>
<dbReference type="GO" id="GO:0009897">
    <property type="term" value="C:external side of plasma membrane"/>
    <property type="evidence" value="ECO:0007669"/>
    <property type="project" value="Ensembl"/>
</dbReference>
<keyword evidence="6" id="KW-0430">Lectin</keyword>
<evidence type="ECO:0000256" key="18">
    <source>
        <dbReference type="ARBA" id="ARBA00046458"/>
    </source>
</evidence>
<evidence type="ECO:0000256" key="9">
    <source>
        <dbReference type="ARBA" id="ARBA00022989"/>
    </source>
</evidence>
<dbReference type="InterPro" id="IPR013783">
    <property type="entry name" value="Ig-like_fold"/>
</dbReference>
<evidence type="ECO:0000256" key="14">
    <source>
        <dbReference type="ARBA" id="ARBA00038361"/>
    </source>
</evidence>
<dbReference type="GO" id="GO:0030888">
    <property type="term" value="P:regulation of B cell proliferation"/>
    <property type="evidence" value="ECO:0007669"/>
    <property type="project" value="Ensembl"/>
</dbReference>
<evidence type="ECO:0000256" key="15">
    <source>
        <dbReference type="ARBA" id="ARBA00040106"/>
    </source>
</evidence>
<keyword evidence="9 19" id="KW-1133">Transmembrane helix</keyword>
<comment type="subunit">
    <text evidence="18">Predominantly monomer of isoform CD22-beta. Also found as heterodimer of isoform CD22-beta and a shorter isoform. Interacts with PTPN6/SHP-1, LYN, SYK, PIK3R1/PIK3R2 and PLCG1 upon phosphorylation. Interacts with GRB2, INPP5D and SHC1 upon phosphorylation. May form a complex with INPP5D/SHIP, GRB2 and SHC1.</text>
</comment>
<keyword evidence="3" id="KW-0597">Phosphoprotein</keyword>
<dbReference type="GO" id="GO:0050849">
    <property type="term" value="P:negative regulation of calcium-mediated signaling"/>
    <property type="evidence" value="ECO:0007669"/>
    <property type="project" value="Ensembl"/>
</dbReference>
<dbReference type="Gene3D" id="2.60.40.10">
    <property type="entry name" value="Immunoglobulins"/>
    <property type="match status" value="7"/>
</dbReference>
<protein>
    <recommendedName>
        <fullName evidence="15">B-cell receptor CD22</fullName>
    </recommendedName>
    <alternativeName>
        <fullName evidence="16">Sialic acid-binding Ig-like lectin 2</fullName>
    </alternativeName>
</protein>
<dbReference type="CDD" id="cd00096">
    <property type="entry name" value="Ig"/>
    <property type="match status" value="1"/>
</dbReference>
<dbReference type="GeneTree" id="ENSGT01010000222294"/>
<dbReference type="GO" id="GO:0007155">
    <property type="term" value="P:cell adhesion"/>
    <property type="evidence" value="ECO:0007669"/>
    <property type="project" value="UniProtKB-KW"/>
</dbReference>
<dbReference type="Pfam" id="PF13927">
    <property type="entry name" value="Ig_3"/>
    <property type="match status" value="2"/>
</dbReference>
<keyword evidence="5" id="KW-0732">Signal</keyword>
<accession>A0A2K5QR33</accession>
<keyword evidence="4 19" id="KW-0812">Transmembrane</keyword>
<keyword evidence="7" id="KW-0677">Repeat</keyword>
<evidence type="ECO:0000256" key="5">
    <source>
        <dbReference type="ARBA" id="ARBA00022729"/>
    </source>
</evidence>
<sequence>MEQQMGQAYLPELGTQRGSPWLSLTCVTTGCRQTPALSFHPASLVSFPRVGCRDQLGCGDPNPGGAAGIKKQTHRDRKQRLLPRHDTMHLLGPWLLLLEHLAFSASSNWRLEHPEALYAWEGACVWVPCIYRIPDSGDALKRFTLFHNPEYNDKTKSFEGTRLYENKEDGRFPSEQRVQFLGHNKNNCTLRINPVYVNDSGPLGLRMESQKSKWMGRTHLSVSERPFPPHIQLPPEIQESQEITLTCLLNFSCHGYQIRLQWFLEGDSMAQAVVTPTSVVPESVFTWSKVPESLFTRSELKFKAQWSHHGKNVTCQLRDAEGKVLSEDTVQLNVKHRPQLKIKITPSELTVREGDSVTMTCEVSSSNPDYRTVSWRKDGALLEGQNTLRLALPAVTKHQNGTYCCQATNDVGTGMSDPVVLQVQYAPEPSSVQISPSPAVEGNEVKFLCTSQANPPPTNYTWYHNGKEVQGRTEGTFCITKALPWHAGTYSCVAENILGAGQRGPGAELDVHYPPKEVTTVIQNPTAIREGDTVTLSCNYNSSNPGVTWYEWKTGSTQESSSSGVLKIQNIAWNNNVVSCAACNHWCSWASQVTLNVQYAPRGVWVRRVKPPSEIYSGNSVSLQCGFTSSHPKEVQFFWKKNGKLLGEESELNFDSISPEDTGSYSCWVKNSIGQTASEPCTLQVLYAPRRLRVSMSPGNRVMEGRRAALTCESDANPPVSYYTWFDRNNRTFHYPGQTLRLEPVEVEHSGAYWCRGTNSVGEGYSPLSTLTVYYSPETIGRQVALFLGSCLAILILGICGFKLQQRWERTQSQQGLQENSSGQSFFVRNKKVRRVPLSEGPHSLGCYNPMMEDVISYATLQFPEMDTPRTGDAGTSEIQRPAPDRNDSVIYSVLQKRQADDYENVVPDFPEDEGIHYSELIRFGVGERPQALENVDYVILKH</sequence>
<feature type="domain" description="Ig-like" evidence="20">
    <location>
        <begin position="427"/>
        <end position="512"/>
    </location>
</feature>
<dbReference type="Pfam" id="PF13895">
    <property type="entry name" value="Ig_2"/>
    <property type="match status" value="2"/>
</dbReference>
<name>A0A2K5QR33_CEBIM</name>
<feature type="domain" description="Ig-like" evidence="20">
    <location>
        <begin position="229"/>
        <end position="331"/>
    </location>
</feature>
<dbReference type="Pfam" id="PF24518">
    <property type="entry name" value="Ig_CD22"/>
    <property type="match status" value="1"/>
</dbReference>
<dbReference type="GO" id="GO:0070062">
    <property type="term" value="C:extracellular exosome"/>
    <property type="evidence" value="ECO:0007669"/>
    <property type="project" value="TreeGrafter"/>
</dbReference>
<feature type="domain" description="Ig-like" evidence="20">
    <location>
        <begin position="601"/>
        <end position="684"/>
    </location>
</feature>
<evidence type="ECO:0000256" key="7">
    <source>
        <dbReference type="ARBA" id="ARBA00022737"/>
    </source>
</evidence>
<proteinExistence type="inferred from homology"/>
<dbReference type="Ensembl" id="ENSCCAT00000035828.1">
    <property type="protein sequence ID" value="ENSCCAP00000018354.1"/>
    <property type="gene ID" value="ENSCCAG00000027015.1"/>
</dbReference>
<dbReference type="PROSITE" id="PS50835">
    <property type="entry name" value="IG_LIKE"/>
    <property type="match status" value="6"/>
</dbReference>
<dbReference type="SMART" id="SM00408">
    <property type="entry name" value="IGc2"/>
    <property type="match status" value="5"/>
</dbReference>
<dbReference type="Proteomes" id="UP000233040">
    <property type="component" value="Unassembled WGS sequence"/>
</dbReference>
<dbReference type="InterPro" id="IPR013162">
    <property type="entry name" value="CD80_C2-set"/>
</dbReference>
<dbReference type="InterPro" id="IPR003598">
    <property type="entry name" value="Ig_sub2"/>
</dbReference>
<evidence type="ECO:0000313" key="21">
    <source>
        <dbReference type="Ensembl" id="ENSCCAP00000018354.1"/>
    </source>
</evidence>
<feature type="domain" description="Ig-like" evidence="20">
    <location>
        <begin position="515"/>
        <end position="596"/>
    </location>
</feature>
<dbReference type="PANTHER" id="PTHR46958:SF1">
    <property type="entry name" value="B-CELL RECEPTOR CD22"/>
    <property type="match status" value="1"/>
</dbReference>
<dbReference type="OMA" id="DWNNQDL"/>
<dbReference type="InterPro" id="IPR007110">
    <property type="entry name" value="Ig-like_dom"/>
</dbReference>
<feature type="domain" description="Ig-like" evidence="20">
    <location>
        <begin position="689"/>
        <end position="772"/>
    </location>
</feature>
<dbReference type="GO" id="GO:0042113">
    <property type="term" value="P:B cell activation"/>
    <property type="evidence" value="ECO:0007669"/>
    <property type="project" value="Ensembl"/>
</dbReference>
<dbReference type="GO" id="GO:0019903">
    <property type="term" value="F:protein phosphatase binding"/>
    <property type="evidence" value="ECO:0007669"/>
    <property type="project" value="Ensembl"/>
</dbReference>
<keyword evidence="10 19" id="KW-0472">Membrane</keyword>